<dbReference type="EMBL" id="JAMKFB020000023">
    <property type="protein sequence ID" value="KAL0158223.1"/>
    <property type="molecule type" value="Genomic_DNA"/>
</dbReference>
<comment type="caution">
    <text evidence="2">The sequence shown here is derived from an EMBL/GenBank/DDBJ whole genome shotgun (WGS) entry which is preliminary data.</text>
</comment>
<protein>
    <recommendedName>
        <fullName evidence="4">KAT8 regulatory NSL complex subunit 2</fullName>
    </recommendedName>
</protein>
<feature type="region of interest" description="Disordered" evidence="1">
    <location>
        <begin position="1"/>
        <end position="24"/>
    </location>
</feature>
<evidence type="ECO:0000313" key="2">
    <source>
        <dbReference type="EMBL" id="KAL0158223.1"/>
    </source>
</evidence>
<evidence type="ECO:0000313" key="3">
    <source>
        <dbReference type="Proteomes" id="UP001529510"/>
    </source>
</evidence>
<proteinExistence type="predicted"/>
<organism evidence="2 3">
    <name type="scientific">Cirrhinus mrigala</name>
    <name type="common">Mrigala</name>
    <dbReference type="NCBI Taxonomy" id="683832"/>
    <lineage>
        <taxon>Eukaryota</taxon>
        <taxon>Metazoa</taxon>
        <taxon>Chordata</taxon>
        <taxon>Craniata</taxon>
        <taxon>Vertebrata</taxon>
        <taxon>Euteleostomi</taxon>
        <taxon>Actinopterygii</taxon>
        <taxon>Neopterygii</taxon>
        <taxon>Teleostei</taxon>
        <taxon>Ostariophysi</taxon>
        <taxon>Cypriniformes</taxon>
        <taxon>Cyprinidae</taxon>
        <taxon>Labeoninae</taxon>
        <taxon>Labeonini</taxon>
        <taxon>Cirrhinus</taxon>
    </lineage>
</organism>
<dbReference type="Proteomes" id="UP001529510">
    <property type="component" value="Unassembled WGS sequence"/>
</dbReference>
<name>A0ABD0ND31_CIRMR</name>
<evidence type="ECO:0008006" key="4">
    <source>
        <dbReference type="Google" id="ProtNLM"/>
    </source>
</evidence>
<gene>
    <name evidence="2" type="ORF">M9458_046299</name>
</gene>
<feature type="non-terminal residue" evidence="2">
    <location>
        <position position="73"/>
    </location>
</feature>
<accession>A0ABD0ND31</accession>
<evidence type="ECO:0000256" key="1">
    <source>
        <dbReference type="SAM" id="MobiDB-lite"/>
    </source>
</evidence>
<sequence>MCPGLKDVPCDRPVHMGQSEEPRCPLHLSLPPPMYQSEQESIAPEQLASAPTDMYLSAAELQPTENLPLEFSD</sequence>
<keyword evidence="3" id="KW-1185">Reference proteome</keyword>
<feature type="compositionally biased region" description="Basic and acidic residues" evidence="1">
    <location>
        <begin position="8"/>
        <end position="24"/>
    </location>
</feature>
<dbReference type="AlphaFoldDB" id="A0ABD0ND31"/>
<reference evidence="2 3" key="1">
    <citation type="submission" date="2024-05" db="EMBL/GenBank/DDBJ databases">
        <title>Genome sequencing and assembly of Indian major carp, Cirrhinus mrigala (Hamilton, 1822).</title>
        <authorList>
            <person name="Mohindra V."/>
            <person name="Chowdhury L.M."/>
            <person name="Lal K."/>
            <person name="Jena J.K."/>
        </authorList>
    </citation>
    <scope>NUCLEOTIDE SEQUENCE [LARGE SCALE GENOMIC DNA]</scope>
    <source>
        <strain evidence="2">CM1030</strain>
        <tissue evidence="2">Blood</tissue>
    </source>
</reference>